<comment type="caution">
    <text evidence="11">The sequence shown here is derived from an EMBL/GenBank/DDBJ whole genome shotgun (WGS) entry which is preliminary data.</text>
</comment>
<dbReference type="InterPro" id="IPR036188">
    <property type="entry name" value="FAD/NAD-bd_sf"/>
</dbReference>
<evidence type="ECO:0000256" key="5">
    <source>
        <dbReference type="ARBA" id="ARBA00048792"/>
    </source>
</evidence>
<protein>
    <recommendedName>
        <fullName evidence="8">dihydrouracil dehydrogenase (NAD(+))</fullName>
        <ecNumber evidence="8">1.3.1.1</ecNumber>
    </recommendedName>
    <alternativeName>
        <fullName evidence="3">Dihydrothymine dehydrogenase</fullName>
    </alternativeName>
    <alternativeName>
        <fullName evidence="2">Dihydrouracil dehydrogenase</fullName>
    </alternativeName>
</protein>
<dbReference type="InterPro" id="IPR023753">
    <property type="entry name" value="FAD/NAD-binding_dom"/>
</dbReference>
<sequence>MKRLQDIQDGHSQLHDLVYDELTQMHMMREATRCLYCYDAPCITACPTHIDIPSFIRKIATNNVIGSAQVIMSANPLGASCARVCPTDDLCEGACVLGKEDSPIEIGNLQRYATDELRLHDHVELFHAGPSTGHRVAIIGGGPAGLSAARELAVLGHEVTIYDAHDLLGGLCTYGIVPFRLPLDVAMWEVEQVLRLGVKTCLNTRVGEDIDVKEILAQYSAVVLAFGLGKVPMLGIQGEELDGVYDAIDMIEQVKMGQWKQTIGPRVAIIGAGNTAIDAATCARRLGAKQVTIYYRKTENEMTAYPFEYEFAKQEGIEFRWQCVPNRLMGDDGHVSHMELLHTQIHVDEGGRIKAVSQEGTEWIEPVDQVIRAIGQEKITELIKLFDVETHENVVKVNENYCTNRKNIYAIGDLIFAKGMKGEAMVVEAAWQGKKAAQSIDHYLRYVVQEQPYSMGGENHG</sequence>
<dbReference type="Proteomes" id="UP001139263">
    <property type="component" value="Unassembled WGS sequence"/>
</dbReference>
<gene>
    <name evidence="11" type="primary">preT</name>
    <name evidence="11" type="ORF">MM817_02261</name>
</gene>
<keyword evidence="12" id="KW-1185">Reference proteome</keyword>
<dbReference type="EC" id="1.3.1.1" evidence="8"/>
<comment type="catalytic activity">
    <reaction evidence="5">
        <text>5,6-dihydrouracil + NAD(+) = uracil + NADH + H(+)</text>
        <dbReference type="Rhea" id="RHEA:20189"/>
        <dbReference type="ChEBI" id="CHEBI:15378"/>
        <dbReference type="ChEBI" id="CHEBI:15901"/>
        <dbReference type="ChEBI" id="CHEBI:17568"/>
        <dbReference type="ChEBI" id="CHEBI:57540"/>
        <dbReference type="ChEBI" id="CHEBI:57945"/>
        <dbReference type="EC" id="1.3.1.1"/>
    </reaction>
</comment>
<dbReference type="PANTHER" id="PTHR43073">
    <property type="entry name" value="DIHYDROPYRIMIDINE DEHYDROGENASE [NADP(+)]"/>
    <property type="match status" value="1"/>
</dbReference>
<dbReference type="Pfam" id="PF14691">
    <property type="entry name" value="Fer4_20"/>
    <property type="match status" value="1"/>
</dbReference>
<keyword evidence="1 11" id="KW-0560">Oxidoreductase</keyword>
<evidence type="ECO:0000256" key="3">
    <source>
        <dbReference type="ARBA" id="ARBA00032722"/>
    </source>
</evidence>
<evidence type="ECO:0000256" key="2">
    <source>
        <dbReference type="ARBA" id="ARBA00030119"/>
    </source>
</evidence>
<evidence type="ECO:0000259" key="10">
    <source>
        <dbReference type="Pfam" id="PF14691"/>
    </source>
</evidence>
<name>A0A9X2ACN5_9BACL</name>
<dbReference type="EMBL" id="JALBUF010000007">
    <property type="protein sequence ID" value="MCI0183969.1"/>
    <property type="molecule type" value="Genomic_DNA"/>
</dbReference>
<dbReference type="PANTHER" id="PTHR43073:SF2">
    <property type="entry name" value="DIHYDROPYRIMIDINE DEHYDROGENASE [NADP(+)]"/>
    <property type="match status" value="1"/>
</dbReference>
<comment type="catalytic activity">
    <reaction evidence="4">
        <text>5,6-dihydrothymine + NAD(+) = thymine + NADH + H(+)</text>
        <dbReference type="Rhea" id="RHEA:28791"/>
        <dbReference type="ChEBI" id="CHEBI:15378"/>
        <dbReference type="ChEBI" id="CHEBI:17821"/>
        <dbReference type="ChEBI" id="CHEBI:27468"/>
        <dbReference type="ChEBI" id="CHEBI:57540"/>
        <dbReference type="ChEBI" id="CHEBI:57945"/>
        <dbReference type="EC" id="1.3.1.1"/>
    </reaction>
</comment>
<dbReference type="InterPro" id="IPR009051">
    <property type="entry name" value="Helical_ferredxn"/>
</dbReference>
<evidence type="ECO:0000256" key="8">
    <source>
        <dbReference type="ARBA" id="ARBA00049728"/>
    </source>
</evidence>
<evidence type="ECO:0000256" key="6">
    <source>
        <dbReference type="ARBA" id="ARBA00049578"/>
    </source>
</evidence>
<dbReference type="GO" id="GO:0051536">
    <property type="term" value="F:iron-sulfur cluster binding"/>
    <property type="evidence" value="ECO:0007669"/>
    <property type="project" value="InterPro"/>
</dbReference>
<organism evidence="11 12">
    <name type="scientific">Sulfoacidibacillus ferrooxidans</name>
    <dbReference type="NCBI Taxonomy" id="2005001"/>
    <lineage>
        <taxon>Bacteria</taxon>
        <taxon>Bacillati</taxon>
        <taxon>Bacillota</taxon>
        <taxon>Bacilli</taxon>
        <taxon>Bacillales</taxon>
        <taxon>Alicyclobacillaceae</taxon>
        <taxon>Sulfoacidibacillus</taxon>
    </lineage>
</organism>
<feature type="domain" description="FAD/NAD(P)-binding" evidence="9">
    <location>
        <begin position="135"/>
        <end position="432"/>
    </location>
</feature>
<dbReference type="SUPFAM" id="SSF51971">
    <property type="entry name" value="Nucleotide-binding domain"/>
    <property type="match status" value="1"/>
</dbReference>
<dbReference type="PRINTS" id="PR00368">
    <property type="entry name" value="FADPNR"/>
</dbReference>
<dbReference type="GO" id="GO:0004159">
    <property type="term" value="F:dihydropyrimidine dehydrogenase (NAD+) activity"/>
    <property type="evidence" value="ECO:0007669"/>
    <property type="project" value="UniProtKB-EC"/>
</dbReference>
<dbReference type="RefSeq" id="WP_241715013.1">
    <property type="nucleotide sequence ID" value="NZ_JALBUF010000007.1"/>
</dbReference>
<evidence type="ECO:0000256" key="4">
    <source>
        <dbReference type="ARBA" id="ARBA00047685"/>
    </source>
</evidence>
<evidence type="ECO:0000256" key="7">
    <source>
        <dbReference type="ARBA" id="ARBA00049714"/>
    </source>
</evidence>
<dbReference type="Gene3D" id="1.10.1060.10">
    <property type="entry name" value="Alpha-helical ferredoxin"/>
    <property type="match status" value="1"/>
</dbReference>
<evidence type="ECO:0000313" key="12">
    <source>
        <dbReference type="Proteomes" id="UP001139263"/>
    </source>
</evidence>
<evidence type="ECO:0000259" key="9">
    <source>
        <dbReference type="Pfam" id="PF07992"/>
    </source>
</evidence>
<comment type="subunit">
    <text evidence="7">Heterotetramer of 2 PreA and 2 PreT subunits.</text>
</comment>
<dbReference type="Pfam" id="PF07992">
    <property type="entry name" value="Pyr_redox_2"/>
    <property type="match status" value="1"/>
</dbReference>
<comment type="function">
    <text evidence="6">Involved in pyrimidine base degradation. Catalyzes physiologically the reduction of uracil to 5,6-dihydrouracil (DHU) by using NADH as a specific cosubstrate. It also catalyzes the reverse reaction and the reduction of thymine to 5,6-dihydrothymine (DHT).</text>
</comment>
<dbReference type="InterPro" id="IPR028261">
    <property type="entry name" value="DPD_II"/>
</dbReference>
<feature type="domain" description="Dihydroprymidine dehydrogenase" evidence="10">
    <location>
        <begin position="18"/>
        <end position="118"/>
    </location>
</feature>
<dbReference type="SUPFAM" id="SSF46548">
    <property type="entry name" value="alpha-helical ferredoxin"/>
    <property type="match status" value="1"/>
</dbReference>
<accession>A0A9X2ACN5</accession>
<dbReference type="AlphaFoldDB" id="A0A9X2ACN5"/>
<reference evidence="11" key="1">
    <citation type="submission" date="2022-03" db="EMBL/GenBank/DDBJ databases">
        <title>Draft Genome Sequence of Firmicute Strain S0AB, a Heterotrophic Iron/Sulfur-Oxidizing Extreme Acidophile.</title>
        <authorList>
            <person name="Vergara E."/>
            <person name="Pakostova E."/>
            <person name="Johnson D.B."/>
            <person name="Holmes D.S."/>
        </authorList>
    </citation>
    <scope>NUCLEOTIDE SEQUENCE</scope>
    <source>
        <strain evidence="11">S0AB</strain>
    </source>
</reference>
<dbReference type="PRINTS" id="PR00469">
    <property type="entry name" value="PNDRDTASEII"/>
</dbReference>
<evidence type="ECO:0000313" key="11">
    <source>
        <dbReference type="EMBL" id="MCI0183969.1"/>
    </source>
</evidence>
<dbReference type="Gene3D" id="3.50.50.60">
    <property type="entry name" value="FAD/NAD(P)-binding domain"/>
    <property type="match status" value="2"/>
</dbReference>
<evidence type="ECO:0000256" key="1">
    <source>
        <dbReference type="ARBA" id="ARBA00023002"/>
    </source>
</evidence>
<proteinExistence type="predicted"/>